<feature type="compositionally biased region" description="Basic residues" evidence="9">
    <location>
        <begin position="62"/>
        <end position="73"/>
    </location>
</feature>
<dbReference type="FunFam" id="1.10.10.2150:FF:000001">
    <property type="entry name" value="Ribosomal RNA-processing protein 8"/>
    <property type="match status" value="1"/>
</dbReference>
<feature type="region of interest" description="Disordered" evidence="9">
    <location>
        <begin position="49"/>
        <end position="116"/>
    </location>
</feature>
<keyword evidence="11" id="KW-1185">Reference proteome</keyword>
<dbReference type="InterPro" id="IPR007823">
    <property type="entry name" value="RRP8"/>
</dbReference>
<dbReference type="AlphaFoldDB" id="A0A830HD21"/>
<reference evidence="10" key="1">
    <citation type="submission" date="2020-10" db="EMBL/GenBank/DDBJ databases">
        <title>Unveiling of a novel bifunctional photoreceptor, Dualchrome1, isolated from a cosmopolitan green alga.</title>
        <authorList>
            <person name="Suzuki S."/>
            <person name="Kawachi M."/>
        </authorList>
    </citation>
    <scope>NUCLEOTIDE SEQUENCE</scope>
    <source>
        <strain evidence="10">NIES 2893</strain>
    </source>
</reference>
<evidence type="ECO:0000256" key="6">
    <source>
        <dbReference type="ARBA" id="ARBA00022691"/>
    </source>
</evidence>
<feature type="compositionally biased region" description="Basic and acidic residues" evidence="9">
    <location>
        <begin position="74"/>
        <end position="85"/>
    </location>
</feature>
<dbReference type="GO" id="GO:0032259">
    <property type="term" value="P:methylation"/>
    <property type="evidence" value="ECO:0007669"/>
    <property type="project" value="UniProtKB-KW"/>
</dbReference>
<keyword evidence="3 8" id="KW-0698">rRNA processing</keyword>
<dbReference type="GO" id="GO:0005730">
    <property type="term" value="C:nucleolus"/>
    <property type="evidence" value="ECO:0007669"/>
    <property type="project" value="UniProtKB-SubCell"/>
</dbReference>
<dbReference type="EC" id="2.1.1.-" evidence="8"/>
<dbReference type="PANTHER" id="PTHR12787">
    <property type="entry name" value="RIBOSOMAL RNA-PROCESSING PROTEIN 8"/>
    <property type="match status" value="1"/>
</dbReference>
<dbReference type="InterPro" id="IPR042036">
    <property type="entry name" value="RRP8_N"/>
</dbReference>
<evidence type="ECO:0000256" key="7">
    <source>
        <dbReference type="ARBA" id="ARBA00023242"/>
    </source>
</evidence>
<proteinExistence type="inferred from homology"/>
<comment type="similarity">
    <text evidence="2 8">Belongs to the methyltransferase superfamily. RRP8 family.</text>
</comment>
<name>A0A830HD21_9CHLO</name>
<dbReference type="PANTHER" id="PTHR12787:SF0">
    <property type="entry name" value="RIBOSOMAL RNA-PROCESSING PROTEIN 8"/>
    <property type="match status" value="1"/>
</dbReference>
<keyword evidence="6 8" id="KW-0949">S-adenosyl-L-methionine</keyword>
<gene>
    <name evidence="10" type="ORF">PPROV_000250500</name>
</gene>
<dbReference type="Gene3D" id="3.40.50.150">
    <property type="entry name" value="Vaccinia Virus protein VP39"/>
    <property type="match status" value="1"/>
</dbReference>
<keyword evidence="5 8" id="KW-0808">Transferase</keyword>
<feature type="region of interest" description="Disordered" evidence="9">
    <location>
        <begin position="1"/>
        <end position="35"/>
    </location>
</feature>
<comment type="caution">
    <text evidence="10">The sequence shown here is derived from an EMBL/GenBank/DDBJ whole genome shotgun (WGS) entry which is preliminary data.</text>
</comment>
<dbReference type="InterPro" id="IPR029063">
    <property type="entry name" value="SAM-dependent_MTases_sf"/>
</dbReference>
<evidence type="ECO:0000256" key="2">
    <source>
        <dbReference type="ARBA" id="ARBA00006301"/>
    </source>
</evidence>
<evidence type="ECO:0000313" key="11">
    <source>
        <dbReference type="Proteomes" id="UP000660262"/>
    </source>
</evidence>
<feature type="compositionally biased region" description="Low complexity" evidence="9">
    <location>
        <begin position="134"/>
        <end position="151"/>
    </location>
</feature>
<evidence type="ECO:0000313" key="10">
    <source>
        <dbReference type="EMBL" id="GHP03750.1"/>
    </source>
</evidence>
<dbReference type="EMBL" id="BNJQ01000006">
    <property type="protein sequence ID" value="GHP03750.1"/>
    <property type="molecule type" value="Genomic_DNA"/>
</dbReference>
<dbReference type="SUPFAM" id="SSF53335">
    <property type="entry name" value="S-adenosyl-L-methionine-dependent methyltransferases"/>
    <property type="match status" value="1"/>
</dbReference>
<evidence type="ECO:0000256" key="5">
    <source>
        <dbReference type="ARBA" id="ARBA00022679"/>
    </source>
</evidence>
<sequence length="432" mass="46539">MPPASASKAREDAKKAQKKAPRTSLEDASKTRLFDDVMDVPAWDTPALRLPHAELSVVMPITKKKKSKNKFKRHLDEEKEEEERPSAIATSPPAPLPSQPHSHQKSNQKKRQKTAAHVTTTNKALEMAVISAPTKAATTTVPPTTTKKASSQGGLDAMLASMRNRLAGGRFRQLNEFLYTSSGAEALRRFQGDTSLFAEYHEGYRAMAAKWPASKAGGGAARPAHAAAAFVKGVVLPRRAKDKVVVADLGCGDAELHATLGPVGVDVRSFDLFTAKPCVVAADIANLRDFLDDACVDVAVFCLALMGTDYAKAITEACRVAKPGGYVYIVEVRSRFPEATKQQRDDGASASKANKAKAKAAKRAIMEGTSLVHACERNLGLVNVTHLHANTPAVMPNDFFVTLIFQKKANAGVGAKSAVPWPTLKACEYKRR</sequence>
<dbReference type="Pfam" id="PF05148">
    <property type="entry name" value="Methyltransf_8"/>
    <property type="match status" value="1"/>
</dbReference>
<protein>
    <recommendedName>
        <fullName evidence="8">Ribosomal RNA-processing protein 8</fullName>
        <ecNumber evidence="8">2.1.1.-</ecNumber>
    </recommendedName>
</protein>
<dbReference type="GO" id="GO:0008168">
    <property type="term" value="F:methyltransferase activity"/>
    <property type="evidence" value="ECO:0007669"/>
    <property type="project" value="UniProtKB-KW"/>
</dbReference>
<dbReference type="CDD" id="cd02440">
    <property type="entry name" value="AdoMet_MTases"/>
    <property type="match status" value="1"/>
</dbReference>
<dbReference type="OrthoDB" id="10258825at2759"/>
<accession>A0A830HD21</accession>
<comment type="subcellular location">
    <subcellularLocation>
        <location evidence="1 8">Nucleus</location>
        <location evidence="1 8">Nucleolus</location>
    </subcellularLocation>
</comment>
<comment type="function">
    <text evidence="8">Probable methyltransferase required to silence rDNA.</text>
</comment>
<feature type="compositionally biased region" description="Basic and acidic residues" evidence="9">
    <location>
        <begin position="24"/>
        <end position="35"/>
    </location>
</feature>
<feature type="compositionally biased region" description="Basic residues" evidence="9">
    <location>
        <begin position="102"/>
        <end position="114"/>
    </location>
</feature>
<evidence type="ECO:0000256" key="1">
    <source>
        <dbReference type="ARBA" id="ARBA00004604"/>
    </source>
</evidence>
<keyword evidence="4 8" id="KW-0489">Methyltransferase</keyword>
<organism evidence="10 11">
    <name type="scientific">Pycnococcus provasolii</name>
    <dbReference type="NCBI Taxonomy" id="41880"/>
    <lineage>
        <taxon>Eukaryota</taxon>
        <taxon>Viridiplantae</taxon>
        <taxon>Chlorophyta</taxon>
        <taxon>Pseudoscourfieldiophyceae</taxon>
        <taxon>Pseudoscourfieldiales</taxon>
        <taxon>Pycnococcaceae</taxon>
        <taxon>Pycnococcus</taxon>
    </lineage>
</organism>
<evidence type="ECO:0000256" key="9">
    <source>
        <dbReference type="SAM" id="MobiDB-lite"/>
    </source>
</evidence>
<evidence type="ECO:0000256" key="4">
    <source>
        <dbReference type="ARBA" id="ARBA00022603"/>
    </source>
</evidence>
<dbReference type="Proteomes" id="UP000660262">
    <property type="component" value="Unassembled WGS sequence"/>
</dbReference>
<feature type="region of interest" description="Disordered" evidence="9">
    <location>
        <begin position="134"/>
        <end position="153"/>
    </location>
</feature>
<evidence type="ECO:0000256" key="3">
    <source>
        <dbReference type="ARBA" id="ARBA00022552"/>
    </source>
</evidence>
<dbReference type="GO" id="GO:0006364">
    <property type="term" value="P:rRNA processing"/>
    <property type="evidence" value="ECO:0007669"/>
    <property type="project" value="UniProtKB-UniRule"/>
</dbReference>
<dbReference type="Gene3D" id="1.10.10.2150">
    <property type="entry name" value="Ribosomal RNA-processing protein 8, N-terminal domain"/>
    <property type="match status" value="1"/>
</dbReference>
<keyword evidence="7 8" id="KW-0539">Nucleus</keyword>
<evidence type="ECO:0000256" key="8">
    <source>
        <dbReference type="RuleBase" id="RU365074"/>
    </source>
</evidence>